<keyword evidence="7" id="KW-1185">Reference proteome</keyword>
<dbReference type="OrthoDB" id="1430700at2759"/>
<dbReference type="GO" id="GO:0003677">
    <property type="term" value="F:DNA binding"/>
    <property type="evidence" value="ECO:0007669"/>
    <property type="project" value="InterPro"/>
</dbReference>
<comment type="caution">
    <text evidence="6">The sequence shown here is derived from an EMBL/GenBank/DDBJ whole genome shotgun (WGS) entry which is preliminary data.</text>
</comment>
<feature type="domain" description="BED-type" evidence="5">
    <location>
        <begin position="27"/>
        <end position="57"/>
    </location>
</feature>
<organism evidence="6 7">
    <name type="scientific">Senna tora</name>
    <dbReference type="NCBI Taxonomy" id="362788"/>
    <lineage>
        <taxon>Eukaryota</taxon>
        <taxon>Viridiplantae</taxon>
        <taxon>Streptophyta</taxon>
        <taxon>Embryophyta</taxon>
        <taxon>Tracheophyta</taxon>
        <taxon>Spermatophyta</taxon>
        <taxon>Magnoliopsida</taxon>
        <taxon>eudicotyledons</taxon>
        <taxon>Gunneridae</taxon>
        <taxon>Pentapetalae</taxon>
        <taxon>rosids</taxon>
        <taxon>fabids</taxon>
        <taxon>Fabales</taxon>
        <taxon>Fabaceae</taxon>
        <taxon>Caesalpinioideae</taxon>
        <taxon>Cassia clade</taxon>
        <taxon>Senna</taxon>
    </lineage>
</organism>
<keyword evidence="2" id="KW-0863">Zinc-finger</keyword>
<gene>
    <name evidence="6" type="ORF">G2W53_022347</name>
</gene>
<evidence type="ECO:0000313" key="6">
    <source>
        <dbReference type="EMBL" id="KAF7824203.1"/>
    </source>
</evidence>
<dbReference type="AlphaFoldDB" id="A0A834TL28"/>
<keyword evidence="4" id="KW-0175">Coiled coil</keyword>
<evidence type="ECO:0000259" key="5">
    <source>
        <dbReference type="Pfam" id="PF02892"/>
    </source>
</evidence>
<proteinExistence type="predicted"/>
<name>A0A834TL28_9FABA</name>
<evidence type="ECO:0000256" key="3">
    <source>
        <dbReference type="ARBA" id="ARBA00022833"/>
    </source>
</evidence>
<evidence type="ECO:0000256" key="1">
    <source>
        <dbReference type="ARBA" id="ARBA00022723"/>
    </source>
</evidence>
<feature type="coiled-coil region" evidence="4">
    <location>
        <begin position="80"/>
        <end position="107"/>
    </location>
</feature>
<evidence type="ECO:0000256" key="4">
    <source>
        <dbReference type="SAM" id="Coils"/>
    </source>
</evidence>
<dbReference type="InterPro" id="IPR003656">
    <property type="entry name" value="Znf_BED"/>
</dbReference>
<dbReference type="PANTHER" id="PTHR46951:SF2">
    <property type="entry name" value="BED-TYPE DOMAIN-CONTAINING PROTEIN"/>
    <property type="match status" value="1"/>
</dbReference>
<evidence type="ECO:0000313" key="7">
    <source>
        <dbReference type="Proteomes" id="UP000634136"/>
    </source>
</evidence>
<accession>A0A834TL28</accession>
<keyword evidence="1" id="KW-0479">Metal-binding</keyword>
<keyword evidence="3" id="KW-0862">Zinc</keyword>
<dbReference type="GO" id="GO:0008270">
    <property type="term" value="F:zinc ion binding"/>
    <property type="evidence" value="ECO:0007669"/>
    <property type="project" value="UniProtKB-KW"/>
</dbReference>
<reference evidence="6" key="1">
    <citation type="submission" date="2020-09" db="EMBL/GenBank/DDBJ databases">
        <title>Genome-Enabled Discovery of Anthraquinone Biosynthesis in Senna tora.</title>
        <authorList>
            <person name="Kang S.-H."/>
            <person name="Pandey R.P."/>
            <person name="Lee C.-M."/>
            <person name="Sim J.-S."/>
            <person name="Jeong J.-T."/>
            <person name="Choi B.-S."/>
            <person name="Jung M."/>
            <person name="Ginzburg D."/>
            <person name="Zhao K."/>
            <person name="Won S.Y."/>
            <person name="Oh T.-J."/>
            <person name="Yu Y."/>
            <person name="Kim N.-H."/>
            <person name="Lee O.R."/>
            <person name="Lee T.-H."/>
            <person name="Bashyal P."/>
            <person name="Kim T.-S."/>
            <person name="Lee W.-H."/>
            <person name="Kawkins C."/>
            <person name="Kim C.-K."/>
            <person name="Kim J.S."/>
            <person name="Ahn B.O."/>
            <person name="Rhee S.Y."/>
            <person name="Sohng J.K."/>
        </authorList>
    </citation>
    <scope>NUCLEOTIDE SEQUENCE</scope>
    <source>
        <tissue evidence="6">Leaf</tissue>
    </source>
</reference>
<dbReference type="Proteomes" id="UP000634136">
    <property type="component" value="Unassembled WGS sequence"/>
</dbReference>
<protein>
    <recommendedName>
        <fullName evidence="5">BED-type domain-containing protein</fullName>
    </recommendedName>
</protein>
<dbReference type="Pfam" id="PF02892">
    <property type="entry name" value="zf-BED"/>
    <property type="match status" value="1"/>
</dbReference>
<dbReference type="PANTHER" id="PTHR46951">
    <property type="entry name" value="BED-TYPE DOMAIN-CONTAINING PROTEIN"/>
    <property type="match status" value="1"/>
</dbReference>
<dbReference type="EMBL" id="JAAIUW010000007">
    <property type="protein sequence ID" value="KAF7824203.1"/>
    <property type="molecule type" value="Genomic_DNA"/>
</dbReference>
<evidence type="ECO:0000256" key="2">
    <source>
        <dbReference type="ARBA" id="ARBA00022771"/>
    </source>
</evidence>
<sequence>MPLRQEFSTERLEGVPSADIGWHFGEPVAGNRNNVKCKLCDKVIKGAITRLKQHMAHFKGQVPPCARMTTTVREGMMKFLKDEKAKKDNSKRRKEEFEVRLRDDEQDEMEDLMDEDVQMRRATQENIRSQREWEGRQRFKQRTRGGQNVYEEGGGSNARGDIDLVRSRSMKQLKSTRGLMKTLRKKLGEAVSKLIIYELNLMKEFTGGREIIRLAITPFATQFIQLQSIVKQKQALKEMFNSEKFKKSKIDRTRSISAYRNWKARSSDSDNRSLLVPLPLIPPLVLDHPPSS</sequence>